<accession>A0A1E8CGB9</accession>
<dbReference type="Proteomes" id="UP000175669">
    <property type="component" value="Unassembled WGS sequence"/>
</dbReference>
<evidence type="ECO:0000313" key="2">
    <source>
        <dbReference type="Proteomes" id="UP000175669"/>
    </source>
</evidence>
<dbReference type="EMBL" id="MASR01000002">
    <property type="protein sequence ID" value="OFE11375.1"/>
    <property type="molecule type" value="Genomic_DNA"/>
</dbReference>
<dbReference type="AlphaFoldDB" id="A0A1E8CGB9"/>
<proteinExistence type="predicted"/>
<dbReference type="RefSeq" id="WP_070118558.1">
    <property type="nucleotide sequence ID" value="NZ_MASR01000002.1"/>
</dbReference>
<gene>
    <name evidence="1" type="ORF">PHACT_12520</name>
</gene>
<evidence type="ECO:0000313" key="1">
    <source>
        <dbReference type="EMBL" id="OFE11375.1"/>
    </source>
</evidence>
<comment type="caution">
    <text evidence="1">The sequence shown here is derived from an EMBL/GenBank/DDBJ whole genome shotgun (WGS) entry which is preliminary data.</text>
</comment>
<dbReference type="STRING" id="1524254.PHACT_12520"/>
<keyword evidence="2" id="KW-1185">Reference proteome</keyword>
<sequence>MSNLNTVRASAPSGIVIVETLEVLHDSFPSPIRVTNQLEAFSATLEDTAPHDAGQLVAFQPAYFELILPNANNGGTEIIDVNITNIDQVAADRMEIAMANPGPVSLIFRVYLSSDTSGPAIDPPTRLTIESAAADYVSLRAKAKNADNINRKFPGWVYNTFDHPGLAR</sequence>
<organism evidence="1 2">
    <name type="scientific">Pseudohongiella acticola</name>
    <dbReference type="NCBI Taxonomy" id="1524254"/>
    <lineage>
        <taxon>Bacteria</taxon>
        <taxon>Pseudomonadati</taxon>
        <taxon>Pseudomonadota</taxon>
        <taxon>Gammaproteobacteria</taxon>
        <taxon>Pseudomonadales</taxon>
        <taxon>Pseudohongiellaceae</taxon>
        <taxon>Pseudohongiella</taxon>
    </lineage>
</organism>
<name>A0A1E8CGB9_9GAMM</name>
<dbReference type="InterPro" id="IPR014974">
    <property type="entry name" value="DUF1833"/>
</dbReference>
<reference evidence="2" key="1">
    <citation type="submission" date="2016-07" db="EMBL/GenBank/DDBJ databases">
        <authorList>
            <person name="Florea S."/>
            <person name="Webb J.S."/>
            <person name="Jaromczyk J."/>
            <person name="Schardl C.L."/>
        </authorList>
    </citation>
    <scope>NUCLEOTIDE SEQUENCE [LARGE SCALE GENOMIC DNA]</scope>
    <source>
        <strain evidence="2">KCTC 42131</strain>
    </source>
</reference>
<dbReference type="OrthoDB" id="8690039at2"/>
<protein>
    <submittedName>
        <fullName evidence="1">Uncharacterized protein</fullName>
    </submittedName>
</protein>
<dbReference type="Pfam" id="PF08875">
    <property type="entry name" value="DUF1833"/>
    <property type="match status" value="1"/>
</dbReference>